<protein>
    <submittedName>
        <fullName evidence="2">Uncharacterized protein</fullName>
    </submittedName>
</protein>
<evidence type="ECO:0000256" key="1">
    <source>
        <dbReference type="SAM" id="Phobius"/>
    </source>
</evidence>
<name>A0A1A9WX93_9MUSC</name>
<reference evidence="2" key="2">
    <citation type="submission" date="2020-05" db="UniProtKB">
        <authorList>
            <consortium name="EnsemblMetazoa"/>
        </authorList>
    </citation>
    <scope>IDENTIFICATION</scope>
    <source>
        <strain evidence="2">IAEA</strain>
    </source>
</reference>
<evidence type="ECO:0000313" key="2">
    <source>
        <dbReference type="EnsemblMetazoa" id="GBRI035768-PA"/>
    </source>
</evidence>
<proteinExistence type="predicted"/>
<organism evidence="2 3">
    <name type="scientific">Glossina brevipalpis</name>
    <dbReference type="NCBI Taxonomy" id="37001"/>
    <lineage>
        <taxon>Eukaryota</taxon>
        <taxon>Metazoa</taxon>
        <taxon>Ecdysozoa</taxon>
        <taxon>Arthropoda</taxon>
        <taxon>Hexapoda</taxon>
        <taxon>Insecta</taxon>
        <taxon>Pterygota</taxon>
        <taxon>Neoptera</taxon>
        <taxon>Endopterygota</taxon>
        <taxon>Diptera</taxon>
        <taxon>Brachycera</taxon>
        <taxon>Muscomorpha</taxon>
        <taxon>Hippoboscoidea</taxon>
        <taxon>Glossinidae</taxon>
        <taxon>Glossina</taxon>
    </lineage>
</organism>
<keyword evidence="1" id="KW-0812">Transmembrane</keyword>
<dbReference type="VEuPathDB" id="VectorBase:GBRI035768"/>
<evidence type="ECO:0000313" key="3">
    <source>
        <dbReference type="Proteomes" id="UP000091820"/>
    </source>
</evidence>
<dbReference type="AlphaFoldDB" id="A0A1A9WX93"/>
<accession>A0A1A9WX93</accession>
<keyword evidence="3" id="KW-1185">Reference proteome</keyword>
<keyword evidence="1" id="KW-1133">Transmembrane helix</keyword>
<feature type="transmembrane region" description="Helical" evidence="1">
    <location>
        <begin position="45"/>
        <end position="71"/>
    </location>
</feature>
<sequence length="101" mass="11736">MYFTENMGDNINNWTKKGTTFREIKIIDNNTGNDMMIFEIRIKKLLTALVISVAATSSLCYLYCVMCIILLNLEITIINSHVNSNYEPKHKEERKYEHSLA</sequence>
<keyword evidence="1" id="KW-0472">Membrane</keyword>
<dbReference type="EnsemblMetazoa" id="GBRI035768-RA">
    <property type="protein sequence ID" value="GBRI035768-PA"/>
    <property type="gene ID" value="GBRI035768"/>
</dbReference>
<reference evidence="3" key="1">
    <citation type="submission" date="2014-03" db="EMBL/GenBank/DDBJ databases">
        <authorList>
            <person name="Aksoy S."/>
            <person name="Warren W."/>
            <person name="Wilson R.K."/>
        </authorList>
    </citation>
    <scope>NUCLEOTIDE SEQUENCE [LARGE SCALE GENOMIC DNA]</scope>
    <source>
        <strain evidence="3">IAEA</strain>
    </source>
</reference>
<dbReference type="Proteomes" id="UP000091820">
    <property type="component" value="Unassembled WGS sequence"/>
</dbReference>